<evidence type="ECO:0000256" key="1">
    <source>
        <dbReference type="SAM" id="MobiDB-lite"/>
    </source>
</evidence>
<feature type="compositionally biased region" description="Basic and acidic residues" evidence="1">
    <location>
        <begin position="486"/>
        <end position="502"/>
    </location>
</feature>
<feature type="region of interest" description="Disordered" evidence="1">
    <location>
        <begin position="551"/>
        <end position="593"/>
    </location>
</feature>
<dbReference type="Proteomes" id="UP000184330">
    <property type="component" value="Unassembled WGS sequence"/>
</dbReference>
<proteinExistence type="predicted"/>
<dbReference type="AlphaFoldDB" id="A0A1L7XF33"/>
<dbReference type="OrthoDB" id="5324651at2759"/>
<accession>A0A1L7XF33</accession>
<feature type="region of interest" description="Disordered" evidence="1">
    <location>
        <begin position="477"/>
        <end position="520"/>
    </location>
</feature>
<gene>
    <name evidence="2" type="ORF">PAC_13530</name>
</gene>
<evidence type="ECO:0000313" key="2">
    <source>
        <dbReference type="EMBL" id="CZR63633.1"/>
    </source>
</evidence>
<keyword evidence="3" id="KW-1185">Reference proteome</keyword>
<feature type="compositionally biased region" description="Polar residues" evidence="1">
    <location>
        <begin position="507"/>
        <end position="520"/>
    </location>
</feature>
<feature type="region of interest" description="Disordered" evidence="1">
    <location>
        <begin position="125"/>
        <end position="147"/>
    </location>
</feature>
<name>A0A1L7XF33_9HELO</name>
<reference evidence="2 3" key="1">
    <citation type="submission" date="2016-03" db="EMBL/GenBank/DDBJ databases">
        <authorList>
            <person name="Ploux O."/>
        </authorList>
    </citation>
    <scope>NUCLEOTIDE SEQUENCE [LARGE SCALE GENOMIC DNA]</scope>
    <source>
        <strain evidence="2 3">UAMH 11012</strain>
    </source>
</reference>
<protein>
    <submittedName>
        <fullName evidence="2">Uncharacterized protein</fullName>
    </submittedName>
</protein>
<organism evidence="2 3">
    <name type="scientific">Phialocephala subalpina</name>
    <dbReference type="NCBI Taxonomy" id="576137"/>
    <lineage>
        <taxon>Eukaryota</taxon>
        <taxon>Fungi</taxon>
        <taxon>Dikarya</taxon>
        <taxon>Ascomycota</taxon>
        <taxon>Pezizomycotina</taxon>
        <taxon>Leotiomycetes</taxon>
        <taxon>Helotiales</taxon>
        <taxon>Mollisiaceae</taxon>
        <taxon>Phialocephala</taxon>
        <taxon>Phialocephala fortinii species complex</taxon>
    </lineage>
</organism>
<evidence type="ECO:0000313" key="3">
    <source>
        <dbReference type="Proteomes" id="UP000184330"/>
    </source>
</evidence>
<sequence>MSDPYLDKKMVYLAYRDIFKDKLAKMRKRKKVRSVVEKHKDHLHHKQLADSMDSEKICRILCDLLAARLFESESAAKATFPTLFSPRELGNDTALTVKCVEDCEYGQRDGTNPDAPPSLDIIHSPDTSMPNGASPESAPTVRQHRIGETSGRIRKPTQAMTKPTGAILQVGEGKEAVPKEVFYEDREKRKKALKRTRDCDIIPTSPTHLPFRLQHLILTQTQRLLEECCYNFAEKWFPSMLEANGWDAPEAVELTKWWKTLSKCDIPATAIALSHGQSLAVLFKRAIYIRNCAVHRRLQIPVKKVEEMVRDAWLLSQALQDDLRATQLLHWHKELENLAAHLQLTTNSQREEAEAELRSIHNARVEIEEWLVELESRESRLTQSLEVEGRTHRPIDVEALRPLEEALRRPTLAKALPVVARDRVWRWIENSVGMIINLKRAGAPKRLTVEVEPPGPGPRDQPLLRAPVLATNALHDSHDSSYGYMGERDSSYKRRKCSREAGETEQEAFQKSVQDSQVTTRSMTLRRTAVLGHESFGLTADMQIRAENETARHVRASAGQFQPWTQYPPDPASTDDNDKSTDYSSVPADYEWE</sequence>
<dbReference type="EMBL" id="FJOG01000024">
    <property type="protein sequence ID" value="CZR63633.1"/>
    <property type="molecule type" value="Genomic_DNA"/>
</dbReference>